<dbReference type="InterPro" id="IPR037817">
    <property type="entry name" value="TAF7"/>
</dbReference>
<dbReference type="STRING" id="105696.A0A1Y2MBW3"/>
<evidence type="ECO:0000313" key="8">
    <source>
        <dbReference type="EMBL" id="OSS53570.1"/>
    </source>
</evidence>
<dbReference type="PANTHER" id="PTHR12228">
    <property type="entry name" value="TRANSCRIPTION INITIATION FACTOR TFIID 55 KD SUBUNIT-RELATED"/>
    <property type="match status" value="1"/>
</dbReference>
<keyword evidence="9" id="KW-1185">Reference proteome</keyword>
<feature type="compositionally biased region" description="Acidic residues" evidence="6">
    <location>
        <begin position="130"/>
        <end position="141"/>
    </location>
</feature>
<evidence type="ECO:0000256" key="2">
    <source>
        <dbReference type="ARBA" id="ARBA00009368"/>
    </source>
</evidence>
<dbReference type="SMART" id="SM01370">
    <property type="entry name" value="TAFII55_N"/>
    <property type="match status" value="1"/>
</dbReference>
<organism evidence="8 9">
    <name type="scientific">Epicoccum nigrum</name>
    <name type="common">Soil fungus</name>
    <name type="synonym">Epicoccum purpurascens</name>
    <dbReference type="NCBI Taxonomy" id="105696"/>
    <lineage>
        <taxon>Eukaryota</taxon>
        <taxon>Fungi</taxon>
        <taxon>Dikarya</taxon>
        <taxon>Ascomycota</taxon>
        <taxon>Pezizomycotina</taxon>
        <taxon>Dothideomycetes</taxon>
        <taxon>Pleosporomycetidae</taxon>
        <taxon>Pleosporales</taxon>
        <taxon>Pleosporineae</taxon>
        <taxon>Didymellaceae</taxon>
        <taxon>Epicoccum</taxon>
    </lineage>
</organism>
<evidence type="ECO:0000256" key="1">
    <source>
        <dbReference type="ARBA" id="ARBA00004123"/>
    </source>
</evidence>
<evidence type="ECO:0000313" key="9">
    <source>
        <dbReference type="Proteomes" id="UP000193240"/>
    </source>
</evidence>
<accession>A0A1Y2MBW3</accession>
<feature type="region of interest" description="Disordered" evidence="6">
    <location>
        <begin position="557"/>
        <end position="580"/>
    </location>
</feature>
<dbReference type="Proteomes" id="UP000193240">
    <property type="component" value="Unassembled WGS sequence"/>
</dbReference>
<evidence type="ECO:0000256" key="4">
    <source>
        <dbReference type="ARBA" id="ARBA00023163"/>
    </source>
</evidence>
<feature type="compositionally biased region" description="Acidic residues" evidence="6">
    <location>
        <begin position="381"/>
        <end position="402"/>
    </location>
</feature>
<feature type="compositionally biased region" description="Acidic residues" evidence="6">
    <location>
        <begin position="491"/>
        <end position="511"/>
    </location>
</feature>
<comment type="similarity">
    <text evidence="2">Belongs to the TAF7 family.</text>
</comment>
<evidence type="ECO:0000259" key="7">
    <source>
        <dbReference type="SMART" id="SM01370"/>
    </source>
</evidence>
<gene>
    <name evidence="8" type="ORF">B5807_00989</name>
</gene>
<dbReference type="GO" id="GO:0051123">
    <property type="term" value="P:RNA polymerase II preinitiation complex assembly"/>
    <property type="evidence" value="ECO:0007669"/>
    <property type="project" value="TreeGrafter"/>
</dbReference>
<feature type="compositionally biased region" description="Low complexity" evidence="6">
    <location>
        <begin position="475"/>
        <end position="490"/>
    </location>
</feature>
<dbReference type="GO" id="GO:0005669">
    <property type="term" value="C:transcription factor TFIID complex"/>
    <property type="evidence" value="ECO:0007669"/>
    <property type="project" value="InterPro"/>
</dbReference>
<keyword evidence="3" id="KW-0805">Transcription regulation</keyword>
<dbReference type="FunCoup" id="A0A1Y2MBW3">
    <property type="interactions" value="189"/>
</dbReference>
<dbReference type="AlphaFoldDB" id="A0A1Y2MBW3"/>
<proteinExistence type="inferred from homology"/>
<feature type="compositionally biased region" description="Low complexity" evidence="6">
    <location>
        <begin position="8"/>
        <end position="46"/>
    </location>
</feature>
<feature type="region of interest" description="Disordered" evidence="6">
    <location>
        <begin position="469"/>
        <end position="517"/>
    </location>
</feature>
<feature type="region of interest" description="Disordered" evidence="6">
    <location>
        <begin position="1"/>
        <end position="212"/>
    </location>
</feature>
<dbReference type="PANTHER" id="PTHR12228:SF0">
    <property type="entry name" value="TATA-BOX BINDING PROTEIN ASSOCIATED FACTOR 7"/>
    <property type="match status" value="1"/>
</dbReference>
<feature type="compositionally biased region" description="Low complexity" evidence="6">
    <location>
        <begin position="58"/>
        <end position="73"/>
    </location>
</feature>
<reference evidence="8 9" key="1">
    <citation type="journal article" date="2017" name="Genome Announc.">
        <title>Genome sequence of the saprophytic ascomycete Epicoccum nigrum ICMP 19927 strain isolated from New Zealand.</title>
        <authorList>
            <person name="Fokin M."/>
            <person name="Fleetwood D."/>
            <person name="Weir B.S."/>
            <person name="Villas-Boas S.G."/>
        </authorList>
    </citation>
    <scope>NUCLEOTIDE SEQUENCE [LARGE SCALE GENOMIC DNA]</scope>
    <source>
        <strain evidence="8 9">ICMP 19927</strain>
    </source>
</reference>
<dbReference type="InterPro" id="IPR006751">
    <property type="entry name" value="TAFII55_prot_cons_reg"/>
</dbReference>
<protein>
    <recommendedName>
        <fullName evidence="7">TAFII55 protein conserved region domain-containing protein</fullName>
    </recommendedName>
</protein>
<dbReference type="OMA" id="KWEKMQN"/>
<dbReference type="EMBL" id="KZ107838">
    <property type="protein sequence ID" value="OSS53570.1"/>
    <property type="molecule type" value="Genomic_DNA"/>
</dbReference>
<keyword evidence="5" id="KW-0539">Nucleus</keyword>
<dbReference type="Pfam" id="PF04658">
    <property type="entry name" value="TAFII55_N"/>
    <property type="match status" value="1"/>
</dbReference>
<evidence type="ECO:0000256" key="6">
    <source>
        <dbReference type="SAM" id="MobiDB-lite"/>
    </source>
</evidence>
<name>A0A1Y2MBW3_EPING</name>
<comment type="subcellular location">
    <subcellularLocation>
        <location evidence="1">Nucleus</location>
    </subcellularLocation>
</comment>
<dbReference type="InParanoid" id="A0A1Y2MBW3"/>
<feature type="compositionally biased region" description="Acidic residues" evidence="6">
    <location>
        <begin position="202"/>
        <end position="211"/>
    </location>
</feature>
<dbReference type="CDD" id="cd08047">
    <property type="entry name" value="TAF7"/>
    <property type="match status" value="1"/>
</dbReference>
<feature type="domain" description="TAFII55 protein conserved region" evidence="7">
    <location>
        <begin position="213"/>
        <end position="375"/>
    </location>
</feature>
<feature type="region of interest" description="Disordered" evidence="6">
    <location>
        <begin position="381"/>
        <end position="403"/>
    </location>
</feature>
<evidence type="ECO:0000256" key="3">
    <source>
        <dbReference type="ARBA" id="ARBA00023015"/>
    </source>
</evidence>
<keyword evidence="4" id="KW-0804">Transcription</keyword>
<dbReference type="GO" id="GO:0016251">
    <property type="term" value="F:RNA polymerase II general transcription initiation factor activity"/>
    <property type="evidence" value="ECO:0007669"/>
    <property type="project" value="TreeGrafter"/>
</dbReference>
<sequence length="580" mass="63182">MKLKLKNPNAAPASDAPAAVATPPAPPANGDAAPTPTLTATPTPTASKIGGFKLKLKPAAPAAPSTPGDAAGDVPKQKRKYTKKPKVDGDGNPLAAAKAAPKKRVRDEGEDGETPVAKRKPKPTLKSLESVDESEDEDMEEPPVPVRRAPQIPPSRSTSLKLSIKPKPSTSGAPAASRGTTLLKVKGAGRPPTRPLGVGYDSEAEEAENDPAIESQFVLRMVPGPDCDLLRKSIEEKTIGRSVMQGGPGVYFRFFDKEGRKAMVTIQGRHYAASMVELPNIIESMKSWNKKDWVKTADVCQMLLVLGRVQSEEEAKKYPRPGYVEENSHRYPHGLTPPMRWVRKRRFRPRKSYLDVERAEAHMNALLEADEHAENTKYELIEEGAESSEDESGSDDDEDEEMMNAPAETPIEEVDAAALEEMLQAGFMEDDDVEIQADGDDIEALFGNSNALQGQTPISAHDAAMHALAQNGSIVVEPETAPATPTAATSAEDDDDDDDDDDSDSDVDEVAAAEQQRRELLEAEIAELEKAVQQSIESRDKLNNPLFKQRMNKTIERQQQDLHIKKKQLNELNGNEDADD</sequence>
<evidence type="ECO:0000256" key="5">
    <source>
        <dbReference type="ARBA" id="ARBA00023242"/>
    </source>
</evidence>